<feature type="domain" description="F-box" evidence="2">
    <location>
        <begin position="67"/>
        <end position="120"/>
    </location>
</feature>
<evidence type="ECO:0000313" key="3">
    <source>
        <dbReference type="EMBL" id="KAJ7773856.1"/>
    </source>
</evidence>
<sequence length="475" mass="52792">MQASIDLMPGRSSPRAHSPSAESPAALRARLAELDQELAAIWSTWQFLTIERQNVMADLDAVTYPVLTLPPEITSDIFSLCMPDQHDISNTKSGPLMLASVCKGWRDICLSTCSLWATLRIDESYHADGNIQFRLPFLQRWFSRAGKHPLDLSVITPPSPTTARTWSLLAEYSPQWRSLQLSFNQSSSNSLPVHLIRGKIPSLVKLSLSVWCNSPLWSTVFQDAPSLREVRLSNCSQLWISLPWSQLTYLGFTDGSLSAFAKVLQEAPNLEILDVSCRRDDSAESLDPVLLPRLHTFKFGFAYSSDTTLFDYLTLPAVQTLESTDGIAHDAVPRFLELGRRSAWAPRSIRLANTDYTLAIDCLRTLPSLEVVDVQGYIDDPSNLLPLFESLSVDPNFLPALRSLTIGGCRGWMPLSSLPEVLAVRWYGKHEGVAPLETFHLSFVGLGMPEGDVHDATLRLQPLVEDGMDVIVSVK</sequence>
<protein>
    <recommendedName>
        <fullName evidence="2">F-box domain-containing protein</fullName>
    </recommendedName>
</protein>
<evidence type="ECO:0000256" key="1">
    <source>
        <dbReference type="SAM" id="MobiDB-lite"/>
    </source>
</evidence>
<dbReference type="Gene3D" id="1.20.1280.50">
    <property type="match status" value="1"/>
</dbReference>
<keyword evidence="4" id="KW-1185">Reference proteome</keyword>
<evidence type="ECO:0000313" key="4">
    <source>
        <dbReference type="Proteomes" id="UP001215598"/>
    </source>
</evidence>
<dbReference type="PANTHER" id="PTHR38926:SF72">
    <property type="entry name" value="IM:7136021-RELATED"/>
    <property type="match status" value="1"/>
</dbReference>
<dbReference type="InterPro" id="IPR001810">
    <property type="entry name" value="F-box_dom"/>
</dbReference>
<dbReference type="Pfam" id="PF12937">
    <property type="entry name" value="F-box-like"/>
    <property type="match status" value="1"/>
</dbReference>
<organism evidence="3 4">
    <name type="scientific">Mycena metata</name>
    <dbReference type="NCBI Taxonomy" id="1033252"/>
    <lineage>
        <taxon>Eukaryota</taxon>
        <taxon>Fungi</taxon>
        <taxon>Dikarya</taxon>
        <taxon>Basidiomycota</taxon>
        <taxon>Agaricomycotina</taxon>
        <taxon>Agaricomycetes</taxon>
        <taxon>Agaricomycetidae</taxon>
        <taxon>Agaricales</taxon>
        <taxon>Marasmiineae</taxon>
        <taxon>Mycenaceae</taxon>
        <taxon>Mycena</taxon>
    </lineage>
</organism>
<evidence type="ECO:0000259" key="2">
    <source>
        <dbReference type="Pfam" id="PF12937"/>
    </source>
</evidence>
<feature type="region of interest" description="Disordered" evidence="1">
    <location>
        <begin position="1"/>
        <end position="22"/>
    </location>
</feature>
<dbReference type="EMBL" id="JARKIB010000012">
    <property type="protein sequence ID" value="KAJ7773856.1"/>
    <property type="molecule type" value="Genomic_DNA"/>
</dbReference>
<name>A0AAD7JZK5_9AGAR</name>
<dbReference type="PANTHER" id="PTHR38926">
    <property type="entry name" value="F-BOX DOMAIN CONTAINING PROTEIN, EXPRESSED"/>
    <property type="match status" value="1"/>
</dbReference>
<gene>
    <name evidence="3" type="ORF">B0H16DRAFT_1408620</name>
</gene>
<dbReference type="InterPro" id="IPR032675">
    <property type="entry name" value="LRR_dom_sf"/>
</dbReference>
<dbReference type="AlphaFoldDB" id="A0AAD7JZK5"/>
<dbReference type="SUPFAM" id="SSF52047">
    <property type="entry name" value="RNI-like"/>
    <property type="match status" value="1"/>
</dbReference>
<comment type="caution">
    <text evidence="3">The sequence shown here is derived from an EMBL/GenBank/DDBJ whole genome shotgun (WGS) entry which is preliminary data.</text>
</comment>
<proteinExistence type="predicted"/>
<dbReference type="Proteomes" id="UP001215598">
    <property type="component" value="Unassembled WGS sequence"/>
</dbReference>
<reference evidence="3" key="1">
    <citation type="submission" date="2023-03" db="EMBL/GenBank/DDBJ databases">
        <title>Massive genome expansion in bonnet fungi (Mycena s.s.) driven by repeated elements and novel gene families across ecological guilds.</title>
        <authorList>
            <consortium name="Lawrence Berkeley National Laboratory"/>
            <person name="Harder C.B."/>
            <person name="Miyauchi S."/>
            <person name="Viragh M."/>
            <person name="Kuo A."/>
            <person name="Thoen E."/>
            <person name="Andreopoulos B."/>
            <person name="Lu D."/>
            <person name="Skrede I."/>
            <person name="Drula E."/>
            <person name="Henrissat B."/>
            <person name="Morin E."/>
            <person name="Kohler A."/>
            <person name="Barry K."/>
            <person name="LaButti K."/>
            <person name="Morin E."/>
            <person name="Salamov A."/>
            <person name="Lipzen A."/>
            <person name="Mereny Z."/>
            <person name="Hegedus B."/>
            <person name="Baldrian P."/>
            <person name="Stursova M."/>
            <person name="Weitz H."/>
            <person name="Taylor A."/>
            <person name="Grigoriev I.V."/>
            <person name="Nagy L.G."/>
            <person name="Martin F."/>
            <person name="Kauserud H."/>
        </authorList>
    </citation>
    <scope>NUCLEOTIDE SEQUENCE</scope>
    <source>
        <strain evidence="3">CBHHK182m</strain>
    </source>
</reference>
<accession>A0AAD7JZK5</accession>
<dbReference type="Gene3D" id="3.80.10.10">
    <property type="entry name" value="Ribonuclease Inhibitor"/>
    <property type="match status" value="1"/>
</dbReference>